<protein>
    <recommendedName>
        <fullName evidence="3">IrrE N-terminal-like domain-containing protein</fullName>
    </recommendedName>
</protein>
<accession>A0A1F5WB30</accession>
<dbReference type="AlphaFoldDB" id="A0A1F5WB30"/>
<evidence type="ECO:0000313" key="2">
    <source>
        <dbReference type="Proteomes" id="UP000178743"/>
    </source>
</evidence>
<organism evidence="1 2">
    <name type="scientific">Candidatus Giovannonibacteria bacterium RIFCSPHIGHO2_02_FULL_45_40</name>
    <dbReference type="NCBI Taxonomy" id="1798337"/>
    <lineage>
        <taxon>Bacteria</taxon>
        <taxon>Candidatus Giovannoniibacteriota</taxon>
    </lineage>
</organism>
<reference evidence="1 2" key="1">
    <citation type="journal article" date="2016" name="Nat. Commun.">
        <title>Thousands of microbial genomes shed light on interconnected biogeochemical processes in an aquifer system.</title>
        <authorList>
            <person name="Anantharaman K."/>
            <person name="Brown C.T."/>
            <person name="Hug L.A."/>
            <person name="Sharon I."/>
            <person name="Castelle C.J."/>
            <person name="Probst A.J."/>
            <person name="Thomas B.C."/>
            <person name="Singh A."/>
            <person name="Wilkins M.J."/>
            <person name="Karaoz U."/>
            <person name="Brodie E.L."/>
            <person name="Williams K.H."/>
            <person name="Hubbard S.S."/>
            <person name="Banfield J.F."/>
        </authorList>
    </citation>
    <scope>NUCLEOTIDE SEQUENCE [LARGE SCALE GENOMIC DNA]</scope>
</reference>
<evidence type="ECO:0008006" key="3">
    <source>
        <dbReference type="Google" id="ProtNLM"/>
    </source>
</evidence>
<name>A0A1F5WB30_9BACT</name>
<proteinExistence type="predicted"/>
<gene>
    <name evidence="1" type="ORF">A3C05_02005</name>
</gene>
<comment type="caution">
    <text evidence="1">The sequence shown here is derived from an EMBL/GenBank/DDBJ whole genome shotgun (WGS) entry which is preliminary data.</text>
</comment>
<dbReference type="Proteomes" id="UP000178743">
    <property type="component" value="Unassembled WGS sequence"/>
</dbReference>
<sequence length="139" mass="16805">MNTEFAEKELPMQKPRHFYGKHYKSGDALVDWIFRRFIESINTKIKQIVLKRRLKYETEELLDGLWEPNTHTLYLNPAKYKHKKSYDILQSFIHELGHILFESIRERNINQLENILFEKLTPQQKRALRSFIPKDETDS</sequence>
<dbReference type="EMBL" id="MFHP01000006">
    <property type="protein sequence ID" value="OGF72854.1"/>
    <property type="molecule type" value="Genomic_DNA"/>
</dbReference>
<evidence type="ECO:0000313" key="1">
    <source>
        <dbReference type="EMBL" id="OGF72854.1"/>
    </source>
</evidence>